<dbReference type="OrthoDB" id="540503at2759"/>
<evidence type="ECO:0000256" key="1">
    <source>
        <dbReference type="ARBA" id="ARBA00004141"/>
    </source>
</evidence>
<keyword evidence="3" id="KW-0444">Lipid biosynthesis</keyword>
<dbReference type="GO" id="GO:0016020">
    <property type="term" value="C:membrane"/>
    <property type="evidence" value="ECO:0007669"/>
    <property type="project" value="UniProtKB-SubCell"/>
</dbReference>
<evidence type="ECO:0000256" key="2">
    <source>
        <dbReference type="ARBA" id="ARBA00007742"/>
    </source>
</evidence>
<evidence type="ECO:0000313" key="11">
    <source>
        <dbReference type="EMBL" id="KDP43244.1"/>
    </source>
</evidence>
<sequence>MVTCSNYTTEVYQWLGFNIAMQTVAGYFFLVVASMIMTNWAFANHRQLTKLHLEQQGAKIVENQAKEDRTHRKCRTCCNSRGYDCVLT</sequence>
<accession>A0A067LGH2</accession>
<reference evidence="11 12" key="1">
    <citation type="journal article" date="2014" name="PLoS ONE">
        <title>Global Analysis of Gene Expression Profiles in Physic Nut (Jatropha curcas L.) Seedlings Exposed to Salt Stress.</title>
        <authorList>
            <person name="Zhang L."/>
            <person name="Zhang C."/>
            <person name="Wu P."/>
            <person name="Chen Y."/>
            <person name="Li M."/>
            <person name="Jiang H."/>
            <person name="Wu G."/>
        </authorList>
    </citation>
    <scope>NUCLEOTIDE SEQUENCE [LARGE SCALE GENOMIC DNA]</scope>
    <source>
        <strain evidence="12">cv. GZQX0401</strain>
        <tissue evidence="11">Young leaves</tissue>
    </source>
</reference>
<dbReference type="GO" id="GO:0042761">
    <property type="term" value="P:very long-chain fatty acid biosynthetic process"/>
    <property type="evidence" value="ECO:0007669"/>
    <property type="project" value="TreeGrafter"/>
</dbReference>
<feature type="domain" description="3-oxo-5-alpha-steroid 4-dehydrogenase C-terminal" evidence="10">
    <location>
        <begin position="2"/>
        <end position="50"/>
    </location>
</feature>
<dbReference type="GO" id="GO:0016627">
    <property type="term" value="F:oxidoreductase activity, acting on the CH-CH group of donors"/>
    <property type="evidence" value="ECO:0007669"/>
    <property type="project" value="InterPro"/>
</dbReference>
<keyword evidence="12" id="KW-1185">Reference proteome</keyword>
<dbReference type="PANTHER" id="PTHR10556">
    <property type="entry name" value="3-OXO-5-ALPHA-STEROID 4-DEHYDROGENASE"/>
    <property type="match status" value="1"/>
</dbReference>
<keyword evidence="8 9" id="KW-0472">Membrane</keyword>
<evidence type="ECO:0000256" key="6">
    <source>
        <dbReference type="ARBA" id="ARBA00023002"/>
    </source>
</evidence>
<evidence type="ECO:0000259" key="10">
    <source>
        <dbReference type="Pfam" id="PF02544"/>
    </source>
</evidence>
<dbReference type="EMBL" id="KK914277">
    <property type="protein sequence ID" value="KDP43244.1"/>
    <property type="molecule type" value="Genomic_DNA"/>
</dbReference>
<feature type="transmembrane region" description="Helical" evidence="9">
    <location>
        <begin position="24"/>
        <end position="43"/>
    </location>
</feature>
<keyword evidence="6" id="KW-0560">Oxidoreductase</keyword>
<keyword evidence="4 9" id="KW-0812">Transmembrane</keyword>
<dbReference type="AlphaFoldDB" id="A0A067LGH2"/>
<dbReference type="InterPro" id="IPR001104">
    <property type="entry name" value="3-oxo-5_a-steroid_4-DH_C"/>
</dbReference>
<evidence type="ECO:0000256" key="3">
    <source>
        <dbReference type="ARBA" id="ARBA00022516"/>
    </source>
</evidence>
<dbReference type="Proteomes" id="UP000027138">
    <property type="component" value="Unassembled WGS sequence"/>
</dbReference>
<dbReference type="PANTHER" id="PTHR10556:SF28">
    <property type="entry name" value="VERY-LONG-CHAIN ENOYL-COA REDUCTASE"/>
    <property type="match status" value="1"/>
</dbReference>
<evidence type="ECO:0000256" key="8">
    <source>
        <dbReference type="ARBA" id="ARBA00023136"/>
    </source>
</evidence>
<keyword evidence="7" id="KW-0443">Lipid metabolism</keyword>
<organism evidence="11 12">
    <name type="scientific">Jatropha curcas</name>
    <name type="common">Barbados nut</name>
    <dbReference type="NCBI Taxonomy" id="180498"/>
    <lineage>
        <taxon>Eukaryota</taxon>
        <taxon>Viridiplantae</taxon>
        <taxon>Streptophyta</taxon>
        <taxon>Embryophyta</taxon>
        <taxon>Tracheophyta</taxon>
        <taxon>Spermatophyta</taxon>
        <taxon>Magnoliopsida</taxon>
        <taxon>eudicotyledons</taxon>
        <taxon>Gunneridae</taxon>
        <taxon>Pentapetalae</taxon>
        <taxon>rosids</taxon>
        <taxon>fabids</taxon>
        <taxon>Malpighiales</taxon>
        <taxon>Euphorbiaceae</taxon>
        <taxon>Crotonoideae</taxon>
        <taxon>Jatropheae</taxon>
        <taxon>Jatropha</taxon>
    </lineage>
</organism>
<gene>
    <name evidence="11" type="ORF">JCGZ_22796</name>
</gene>
<dbReference type="PROSITE" id="PS50244">
    <property type="entry name" value="S5A_REDUCTASE"/>
    <property type="match status" value="1"/>
</dbReference>
<proteinExistence type="inferred from homology"/>
<dbReference type="STRING" id="180498.A0A067LGH2"/>
<comment type="similarity">
    <text evidence="2">Belongs to the steroid 5-alpha reductase family.</text>
</comment>
<evidence type="ECO:0000256" key="9">
    <source>
        <dbReference type="SAM" id="Phobius"/>
    </source>
</evidence>
<dbReference type="InterPro" id="IPR039357">
    <property type="entry name" value="SRD5A/TECR"/>
</dbReference>
<protein>
    <recommendedName>
        <fullName evidence="10">3-oxo-5-alpha-steroid 4-dehydrogenase C-terminal domain-containing protein</fullName>
    </recommendedName>
</protein>
<evidence type="ECO:0000256" key="5">
    <source>
        <dbReference type="ARBA" id="ARBA00022989"/>
    </source>
</evidence>
<comment type="subcellular location">
    <subcellularLocation>
        <location evidence="1">Membrane</location>
        <topology evidence="1">Multi-pass membrane protein</topology>
    </subcellularLocation>
</comment>
<evidence type="ECO:0000256" key="4">
    <source>
        <dbReference type="ARBA" id="ARBA00022692"/>
    </source>
</evidence>
<keyword evidence="5 9" id="KW-1133">Transmembrane helix</keyword>
<dbReference type="Pfam" id="PF05142">
    <property type="entry name" value="DUF702"/>
    <property type="match status" value="1"/>
</dbReference>
<evidence type="ECO:0000313" key="12">
    <source>
        <dbReference type="Proteomes" id="UP000027138"/>
    </source>
</evidence>
<evidence type="ECO:0000256" key="7">
    <source>
        <dbReference type="ARBA" id="ARBA00023098"/>
    </source>
</evidence>
<name>A0A067LGH2_JATCU</name>
<dbReference type="Pfam" id="PF02544">
    <property type="entry name" value="Steroid_dh"/>
    <property type="match status" value="1"/>
</dbReference>